<dbReference type="AlphaFoldDB" id="A0A7W8AAK9"/>
<dbReference type="PANTHER" id="PTHR46847">
    <property type="entry name" value="D-ALLOSE-BINDING PERIPLASMIC PROTEIN-RELATED"/>
    <property type="match status" value="1"/>
</dbReference>
<keyword evidence="3 4" id="KW-0732">Signal</keyword>
<accession>A0A7W8AAK9</accession>
<dbReference type="GO" id="GO:0030246">
    <property type="term" value="F:carbohydrate binding"/>
    <property type="evidence" value="ECO:0007669"/>
    <property type="project" value="UniProtKB-ARBA"/>
</dbReference>
<dbReference type="SUPFAM" id="SSF53822">
    <property type="entry name" value="Periplasmic binding protein-like I"/>
    <property type="match status" value="1"/>
</dbReference>
<gene>
    <name evidence="6" type="ORF">HNR40_007624</name>
</gene>
<name>A0A7W8AAK9_9ACTN</name>
<dbReference type="Proteomes" id="UP000568380">
    <property type="component" value="Unassembled WGS sequence"/>
</dbReference>
<dbReference type="InterPro" id="IPR028082">
    <property type="entry name" value="Peripla_BP_I"/>
</dbReference>
<keyword evidence="7" id="KW-1185">Reference proteome</keyword>
<evidence type="ECO:0000313" key="6">
    <source>
        <dbReference type="EMBL" id="MBB5082129.1"/>
    </source>
</evidence>
<evidence type="ECO:0000259" key="5">
    <source>
        <dbReference type="Pfam" id="PF13407"/>
    </source>
</evidence>
<dbReference type="CDD" id="cd01536">
    <property type="entry name" value="PBP1_ABC_sugar_binding-like"/>
    <property type="match status" value="1"/>
</dbReference>
<dbReference type="EMBL" id="JACHIN010000012">
    <property type="protein sequence ID" value="MBB5082129.1"/>
    <property type="molecule type" value="Genomic_DNA"/>
</dbReference>
<feature type="signal peptide" evidence="4">
    <location>
        <begin position="1"/>
        <end position="18"/>
    </location>
</feature>
<dbReference type="RefSeq" id="WP_184970063.1">
    <property type="nucleotide sequence ID" value="NZ_JACHIN010000012.1"/>
</dbReference>
<evidence type="ECO:0000256" key="3">
    <source>
        <dbReference type="ARBA" id="ARBA00022729"/>
    </source>
</evidence>
<comment type="caution">
    <text evidence="6">The sequence shown here is derived from an EMBL/GenBank/DDBJ whole genome shotgun (WGS) entry which is preliminary data.</text>
</comment>
<comment type="similarity">
    <text evidence="2">Belongs to the bacterial solute-binding protein 2 family.</text>
</comment>
<dbReference type="InterPro" id="IPR025997">
    <property type="entry name" value="SBP_2_dom"/>
</dbReference>
<dbReference type="PANTHER" id="PTHR46847:SF1">
    <property type="entry name" value="D-ALLOSE-BINDING PERIPLASMIC PROTEIN-RELATED"/>
    <property type="match status" value="1"/>
</dbReference>
<proteinExistence type="inferred from homology"/>
<sequence length="334" mass="34766">MVARWTGLPLLAAVVALAAACVNPNTEGGPTAQPSPKAQNRIAFFGFAKANSFTAATYAGVEEHAKSRGATAEFFDPNFDAQAQVRQIQDAVTSKRFDVFVIQANDGAAVVPAVRSAVQAGIAVVVQFTPLGTRYDTAEPQVEGTITLIDVPTANGAALAELAVRACASKKLDPCEIAYLEGLKALPLDNARTDAAVGALKKAGMKIVAQVEGGYTQDSGRKAMQDVLQRAPGVDVVIGSSQAIAGAEAVAKGKPILYVANGGSRQTVTAVQEGRWFAAYYLPVRTLGARAAELGLDKAQGRQVRPGNLMTDVTPGKHLGTKEVLAGVTGEYDE</sequence>
<dbReference type="GO" id="GO:0030313">
    <property type="term" value="C:cell envelope"/>
    <property type="evidence" value="ECO:0007669"/>
    <property type="project" value="UniProtKB-SubCell"/>
</dbReference>
<evidence type="ECO:0000256" key="4">
    <source>
        <dbReference type="SAM" id="SignalP"/>
    </source>
</evidence>
<evidence type="ECO:0000313" key="7">
    <source>
        <dbReference type="Proteomes" id="UP000568380"/>
    </source>
</evidence>
<evidence type="ECO:0000256" key="2">
    <source>
        <dbReference type="ARBA" id="ARBA00007639"/>
    </source>
</evidence>
<dbReference type="Pfam" id="PF13407">
    <property type="entry name" value="Peripla_BP_4"/>
    <property type="match status" value="1"/>
</dbReference>
<reference evidence="6 7" key="1">
    <citation type="submission" date="2020-08" db="EMBL/GenBank/DDBJ databases">
        <title>Genomic Encyclopedia of Type Strains, Phase IV (KMG-IV): sequencing the most valuable type-strain genomes for metagenomic binning, comparative biology and taxonomic classification.</title>
        <authorList>
            <person name="Goeker M."/>
        </authorList>
    </citation>
    <scope>NUCLEOTIDE SEQUENCE [LARGE SCALE GENOMIC DNA]</scope>
    <source>
        <strain evidence="6 7">DSM 45385</strain>
    </source>
</reference>
<evidence type="ECO:0000256" key="1">
    <source>
        <dbReference type="ARBA" id="ARBA00004196"/>
    </source>
</evidence>
<protein>
    <submittedName>
        <fullName evidence="6">Ribose transport system substrate-binding protein</fullName>
    </submittedName>
</protein>
<feature type="domain" description="Periplasmic binding protein" evidence="5">
    <location>
        <begin position="42"/>
        <end position="302"/>
    </location>
</feature>
<feature type="chain" id="PRO_5030540524" evidence="4">
    <location>
        <begin position="19"/>
        <end position="334"/>
    </location>
</feature>
<dbReference type="PROSITE" id="PS51257">
    <property type="entry name" value="PROKAR_LIPOPROTEIN"/>
    <property type="match status" value="1"/>
</dbReference>
<dbReference type="Gene3D" id="3.40.50.2300">
    <property type="match status" value="2"/>
</dbReference>
<organism evidence="6 7">
    <name type="scientific">Nonomuraea endophytica</name>
    <dbReference type="NCBI Taxonomy" id="714136"/>
    <lineage>
        <taxon>Bacteria</taxon>
        <taxon>Bacillati</taxon>
        <taxon>Actinomycetota</taxon>
        <taxon>Actinomycetes</taxon>
        <taxon>Streptosporangiales</taxon>
        <taxon>Streptosporangiaceae</taxon>
        <taxon>Nonomuraea</taxon>
    </lineage>
</organism>
<comment type="subcellular location">
    <subcellularLocation>
        <location evidence="1">Cell envelope</location>
    </subcellularLocation>
</comment>